<evidence type="ECO:0000313" key="3">
    <source>
        <dbReference type="Proteomes" id="UP000263596"/>
    </source>
</evidence>
<reference evidence="2 3" key="1">
    <citation type="journal article" date="2018" name="Nat. Biotechnol.">
        <title>A standardized bacterial taxonomy based on genome phylogeny substantially revises the tree of life.</title>
        <authorList>
            <person name="Parks D.H."/>
            <person name="Chuvochina M."/>
            <person name="Waite D.W."/>
            <person name="Rinke C."/>
            <person name="Skarshewski A."/>
            <person name="Chaumeil P.A."/>
            <person name="Hugenholtz P."/>
        </authorList>
    </citation>
    <scope>NUCLEOTIDE SEQUENCE [LARGE SCALE GENOMIC DNA]</scope>
    <source>
        <strain evidence="2">UBA9669</strain>
    </source>
</reference>
<dbReference type="Pfam" id="PF18897">
    <property type="entry name" value="Gp3-like"/>
    <property type="match status" value="1"/>
</dbReference>
<dbReference type="Proteomes" id="UP000263596">
    <property type="component" value="Unassembled WGS sequence"/>
</dbReference>
<dbReference type="RefSeq" id="WP_049174027.1">
    <property type="nucleotide sequence ID" value="NZ_BKFK01000012.1"/>
</dbReference>
<protein>
    <submittedName>
        <fullName evidence="2">Hydrolase or metal-binding protein</fullName>
    </submittedName>
</protein>
<feature type="compositionally biased region" description="Polar residues" evidence="1">
    <location>
        <begin position="303"/>
        <end position="343"/>
    </location>
</feature>
<dbReference type="InterPro" id="IPR043991">
    <property type="entry name" value="Gp3-like"/>
</dbReference>
<gene>
    <name evidence="2" type="ORF">DHW29_07035</name>
</gene>
<comment type="caution">
    <text evidence="2">The sequence shown here is derived from an EMBL/GenBank/DDBJ whole genome shotgun (WGS) entry which is preliminary data.</text>
</comment>
<evidence type="ECO:0000256" key="1">
    <source>
        <dbReference type="SAM" id="MobiDB-lite"/>
    </source>
</evidence>
<evidence type="ECO:0000313" key="2">
    <source>
        <dbReference type="EMBL" id="HCK29952.1"/>
    </source>
</evidence>
<keyword evidence="2" id="KW-0378">Hydrolase</keyword>
<feature type="region of interest" description="Disordered" evidence="1">
    <location>
        <begin position="299"/>
        <end position="356"/>
    </location>
</feature>
<organism evidence="2 3">
    <name type="scientific">Acinetobacter ursingii</name>
    <dbReference type="NCBI Taxonomy" id="108980"/>
    <lineage>
        <taxon>Bacteria</taxon>
        <taxon>Pseudomonadati</taxon>
        <taxon>Pseudomonadota</taxon>
        <taxon>Gammaproteobacteria</taxon>
        <taxon>Moraxellales</taxon>
        <taxon>Moraxellaceae</taxon>
        <taxon>Acinetobacter</taxon>
    </lineage>
</organism>
<dbReference type="GO" id="GO:0016787">
    <property type="term" value="F:hydrolase activity"/>
    <property type="evidence" value="ECO:0007669"/>
    <property type="project" value="UniProtKB-KW"/>
</dbReference>
<proteinExistence type="predicted"/>
<accession>A0A3D2SMC3</accession>
<dbReference type="EMBL" id="DPVE01000127">
    <property type="protein sequence ID" value="HCK29952.1"/>
    <property type="molecule type" value="Genomic_DNA"/>
</dbReference>
<dbReference type="AlphaFoldDB" id="A0A3D2SMC3"/>
<sequence length="356" mass="39587">MIKGLMITPPILGRISIGKVVEKNGKRLPEKEDQFTITSQIQSKDGWVKHPLDEQLRAKLSTVNNGQESNATSNSNSNSNAPSQTAKLRSIPVRMIFNDPELSLRAEYTLFDRQTGRPLCIGNGETCQRQTLNGIEHHPCPSPERCALAQGGLCKAFGRLYVNLDESDEFGTFIFRTTGINSIRTLAARLSYYQAASGDLLSCLPLQLILRGKSTTQSYRTPIYYVDLTLRDNISLQEAITQAQKMDQQAKAAGFYQEALDHVARVGFAQGFVGFDMDLGNMQGEDNFDVIEEFYSEEAVEGSDTNTDVGYSTTSDKAEKQNQSNSTKPRQRQRQNNLSQVQEIQKGLEQSVRVVG</sequence>
<feature type="region of interest" description="Disordered" evidence="1">
    <location>
        <begin position="64"/>
        <end position="85"/>
    </location>
</feature>
<name>A0A3D2SMC3_9GAMM</name>
<feature type="compositionally biased region" description="Low complexity" evidence="1">
    <location>
        <begin position="69"/>
        <end position="81"/>
    </location>
</feature>